<feature type="compositionally biased region" description="Low complexity" evidence="1">
    <location>
        <begin position="198"/>
        <end position="207"/>
    </location>
</feature>
<proteinExistence type="predicted"/>
<dbReference type="AlphaFoldDB" id="A0A8H6XA52"/>
<protein>
    <recommendedName>
        <fullName evidence="4">RRM domain-containing protein</fullName>
    </recommendedName>
</protein>
<sequence length="398" mass="42837">MAIFKRLSPTSSQRASAPSTYPAPGGCPSTTQPSPNNSHADCGDAHDARGDRTRQEYVVLSTSASGFPRPAAAPTQQTKRVHQQARYPREPHRAAHQQGPVQRHRLRLRWSPELEDVLCRLGRFVLWRCRRGSIVCGFVQFARKADAERAIEKMGFRGFWWVGLLGEKLIQAGARASPSSGTSARPAFPARPGARHSNPNANPNLNPNANAVGGTTPALLKGMMHGAPAGFGCRALQLLLPRPSDERDSVRAALRRVNSSSAPAGGGGRRELRRCEREQGVPQRLPLVVEQGNVVRDVHVYTGKNSTNDSARAACHGQGAEDAGGKVPVRGAYEMPAPSLTATGTFTSSFSPFSSETHQLRRQHQQPQQRFGQQQQPGHGARAGADALYAAAEILGGV</sequence>
<evidence type="ECO:0000313" key="2">
    <source>
        <dbReference type="EMBL" id="KAF7337283.1"/>
    </source>
</evidence>
<evidence type="ECO:0000313" key="3">
    <source>
        <dbReference type="Proteomes" id="UP000623467"/>
    </source>
</evidence>
<dbReference type="EMBL" id="JACAZH010000035">
    <property type="protein sequence ID" value="KAF7337283.1"/>
    <property type="molecule type" value="Genomic_DNA"/>
</dbReference>
<evidence type="ECO:0008006" key="4">
    <source>
        <dbReference type="Google" id="ProtNLM"/>
    </source>
</evidence>
<comment type="caution">
    <text evidence="2">The sequence shown here is derived from an EMBL/GenBank/DDBJ whole genome shotgun (WGS) entry which is preliminary data.</text>
</comment>
<gene>
    <name evidence="2" type="ORF">MSAN_02280800</name>
</gene>
<feature type="region of interest" description="Disordered" evidence="1">
    <location>
        <begin position="1"/>
        <end position="48"/>
    </location>
</feature>
<reference evidence="2" key="1">
    <citation type="submission" date="2020-05" db="EMBL/GenBank/DDBJ databases">
        <title>Mycena genomes resolve the evolution of fungal bioluminescence.</title>
        <authorList>
            <person name="Tsai I.J."/>
        </authorList>
    </citation>
    <scope>NUCLEOTIDE SEQUENCE</scope>
    <source>
        <strain evidence="2">160909Yilan</strain>
    </source>
</reference>
<dbReference type="Proteomes" id="UP000623467">
    <property type="component" value="Unassembled WGS sequence"/>
</dbReference>
<feature type="region of interest" description="Disordered" evidence="1">
    <location>
        <begin position="351"/>
        <end position="383"/>
    </location>
</feature>
<organism evidence="2 3">
    <name type="scientific">Mycena sanguinolenta</name>
    <dbReference type="NCBI Taxonomy" id="230812"/>
    <lineage>
        <taxon>Eukaryota</taxon>
        <taxon>Fungi</taxon>
        <taxon>Dikarya</taxon>
        <taxon>Basidiomycota</taxon>
        <taxon>Agaricomycotina</taxon>
        <taxon>Agaricomycetes</taxon>
        <taxon>Agaricomycetidae</taxon>
        <taxon>Agaricales</taxon>
        <taxon>Marasmiineae</taxon>
        <taxon>Mycenaceae</taxon>
        <taxon>Mycena</taxon>
    </lineage>
</organism>
<feature type="region of interest" description="Disordered" evidence="1">
    <location>
        <begin position="63"/>
        <end position="102"/>
    </location>
</feature>
<name>A0A8H6XA52_9AGAR</name>
<accession>A0A8H6XA52</accession>
<feature type="region of interest" description="Disordered" evidence="1">
    <location>
        <begin position="176"/>
        <end position="207"/>
    </location>
</feature>
<feature type="compositionally biased region" description="Polar residues" evidence="1">
    <location>
        <begin position="28"/>
        <end position="39"/>
    </location>
</feature>
<keyword evidence="3" id="KW-1185">Reference proteome</keyword>
<feature type="compositionally biased region" description="Low complexity" evidence="1">
    <location>
        <begin position="365"/>
        <end position="383"/>
    </location>
</feature>
<feature type="compositionally biased region" description="Polar residues" evidence="1">
    <location>
        <begin position="8"/>
        <end position="19"/>
    </location>
</feature>
<evidence type="ECO:0000256" key="1">
    <source>
        <dbReference type="SAM" id="MobiDB-lite"/>
    </source>
</evidence>
<feature type="region of interest" description="Disordered" evidence="1">
    <location>
        <begin position="308"/>
        <end position="327"/>
    </location>
</feature>